<dbReference type="Pfam" id="PF04350">
    <property type="entry name" value="PilO"/>
    <property type="match status" value="1"/>
</dbReference>
<feature type="transmembrane region" description="Helical" evidence="1">
    <location>
        <begin position="20"/>
        <end position="42"/>
    </location>
</feature>
<dbReference type="PANTHER" id="PTHR39555">
    <property type="entry name" value="FIMBRIAL ASSEMBLY PROTEIN PILO-LIKE PROTEIN-RELATED"/>
    <property type="match status" value="1"/>
</dbReference>
<proteinExistence type="predicted"/>
<dbReference type="PANTHER" id="PTHR39555:SF1">
    <property type="entry name" value="TYPE IV PILUS INNER MEMBRANE COMPONENT PILO"/>
    <property type="match status" value="1"/>
</dbReference>
<dbReference type="RefSeq" id="WP_005501375.1">
    <property type="nucleotide sequence ID" value="NZ_CABMOB010000001.1"/>
</dbReference>
<dbReference type="GO" id="GO:0043683">
    <property type="term" value="P:type IV pilus assembly"/>
    <property type="evidence" value="ECO:0007669"/>
    <property type="project" value="InterPro"/>
</dbReference>
<keyword evidence="1" id="KW-0472">Membrane</keyword>
<organism evidence="2 3">
    <name type="scientific">Grimontia hollisae</name>
    <name type="common">Vibrio hollisae</name>
    <dbReference type="NCBI Taxonomy" id="673"/>
    <lineage>
        <taxon>Bacteria</taxon>
        <taxon>Pseudomonadati</taxon>
        <taxon>Pseudomonadota</taxon>
        <taxon>Gammaproteobacteria</taxon>
        <taxon>Vibrionales</taxon>
        <taxon>Vibrionaceae</taxon>
        <taxon>Grimontia</taxon>
    </lineage>
</organism>
<evidence type="ECO:0000313" key="3">
    <source>
        <dbReference type="Proteomes" id="UP000254512"/>
    </source>
</evidence>
<protein>
    <submittedName>
        <fullName evidence="2">Pilus assembly protein, PilO</fullName>
    </submittedName>
</protein>
<dbReference type="GO" id="GO:0043107">
    <property type="term" value="P:type IV pilus-dependent motility"/>
    <property type="evidence" value="ECO:0007669"/>
    <property type="project" value="InterPro"/>
</dbReference>
<keyword evidence="1" id="KW-1133">Transmembrane helix</keyword>
<dbReference type="AlphaFoldDB" id="A0A377HIP7"/>
<dbReference type="EMBL" id="UGHD01000002">
    <property type="protein sequence ID" value="STO55944.1"/>
    <property type="molecule type" value="Genomic_DNA"/>
</dbReference>
<reference evidence="2 3" key="1">
    <citation type="submission" date="2018-06" db="EMBL/GenBank/DDBJ databases">
        <authorList>
            <consortium name="Pathogen Informatics"/>
            <person name="Doyle S."/>
        </authorList>
    </citation>
    <scope>NUCLEOTIDE SEQUENCE [LARGE SCALE GENOMIC DNA]</scope>
    <source>
        <strain evidence="2 3">NCTC11645</strain>
    </source>
</reference>
<keyword evidence="1" id="KW-0812">Transmembrane</keyword>
<dbReference type="GeneID" id="58895934"/>
<name>A0A377HIP7_GRIHO</name>
<dbReference type="KEGG" id="gho:AL542_08390"/>
<dbReference type="Proteomes" id="UP000254512">
    <property type="component" value="Unassembled WGS sequence"/>
</dbReference>
<sequence length="197" mass="22557">MAADWRDWEVDEIPEWPETAQNILLIALATVLLLMAFFFVVLPATQDVELARQEENLLRTQFRIKAEQVAALPDVDEQVEELQRFYSDLTKQLPGEDELALLLAGINDTGLQYNLSFEKLNWKTGKHVGWLYQVPLDIELTGVYASMGQFSAAIARLPRIVALQGFTLSRESEQREKLRFSVTAHTYRYENQPEATP</sequence>
<evidence type="ECO:0000313" key="2">
    <source>
        <dbReference type="EMBL" id="STO55944.1"/>
    </source>
</evidence>
<dbReference type="Gene3D" id="3.30.70.60">
    <property type="match status" value="1"/>
</dbReference>
<accession>A0A377HIP7</accession>
<evidence type="ECO:0000256" key="1">
    <source>
        <dbReference type="SAM" id="Phobius"/>
    </source>
</evidence>
<gene>
    <name evidence="2" type="ORF">NCTC11645_00246</name>
</gene>
<dbReference type="PIRSF" id="PIRSF016482">
    <property type="entry name" value="PilO"/>
    <property type="match status" value="1"/>
</dbReference>
<dbReference type="InterPro" id="IPR014717">
    <property type="entry name" value="Transl_elong_EF1B/ribsomal_bS6"/>
</dbReference>
<dbReference type="STRING" id="673.AL542_08390"/>
<dbReference type="InterPro" id="IPR007445">
    <property type="entry name" value="PilO"/>
</dbReference>